<gene>
    <name evidence="1" type="ORF">LGQ90_01025</name>
</gene>
<comment type="caution">
    <text evidence="1">The sequence shown here is derived from an EMBL/GenBank/DDBJ whole genome shotgun (WGS) entry which is preliminary data.</text>
</comment>
<evidence type="ECO:0000313" key="2">
    <source>
        <dbReference type="Proteomes" id="UP001139414"/>
    </source>
</evidence>
<reference evidence="1" key="1">
    <citation type="submission" date="2021-10" db="EMBL/GenBank/DDBJ databases">
        <title>Gramella sp. ASW11-100T, isolated from marine sediment.</title>
        <authorList>
            <person name="Xia C."/>
        </authorList>
    </citation>
    <scope>NUCLEOTIDE SEQUENCE</scope>
    <source>
        <strain evidence="1">ASW11-100</strain>
    </source>
</reference>
<keyword evidence="2" id="KW-1185">Reference proteome</keyword>
<evidence type="ECO:0000313" key="1">
    <source>
        <dbReference type="EMBL" id="MCB7479830.1"/>
    </source>
</evidence>
<dbReference type="RefSeq" id="WP_229337232.1">
    <property type="nucleotide sequence ID" value="NZ_JAJBZG010000001.1"/>
</dbReference>
<sequence>MNKNGLLLYLIILTFIGGYSQEKESYDLKVSYSGMIKNYKIDYHKTDKKIFLVVNKEKSTRKFTKEDRLKLMRLIEVKTSDSKKEIAKIVENYKEYKSDTLAFEHGDLIKEKIDKFVENWDDIKQNLEINPDQRIILDGYMVKLSLEKYHQNYEDIYAHTPTLKSHPRIFELLSDLENYYKKWAENPVID</sequence>
<protein>
    <submittedName>
        <fullName evidence="1">Uncharacterized protein</fullName>
    </submittedName>
</protein>
<proteinExistence type="predicted"/>
<accession>A0A9X1LGE1</accession>
<organism evidence="1 2">
    <name type="scientific">Christiangramia sediminis</name>
    <dbReference type="NCBI Taxonomy" id="2881336"/>
    <lineage>
        <taxon>Bacteria</taxon>
        <taxon>Pseudomonadati</taxon>
        <taxon>Bacteroidota</taxon>
        <taxon>Flavobacteriia</taxon>
        <taxon>Flavobacteriales</taxon>
        <taxon>Flavobacteriaceae</taxon>
        <taxon>Christiangramia</taxon>
    </lineage>
</organism>
<dbReference type="Proteomes" id="UP001139414">
    <property type="component" value="Unassembled WGS sequence"/>
</dbReference>
<dbReference type="AlphaFoldDB" id="A0A9X1LGE1"/>
<dbReference type="EMBL" id="JAJBZG010000001">
    <property type="protein sequence ID" value="MCB7479830.1"/>
    <property type="molecule type" value="Genomic_DNA"/>
</dbReference>
<name>A0A9X1LGE1_9FLAO</name>